<protein>
    <submittedName>
        <fullName evidence="1">Uncharacterized protein</fullName>
    </submittedName>
</protein>
<dbReference type="Proteomes" id="UP000078544">
    <property type="component" value="Unassembled WGS sequence"/>
</dbReference>
<comment type="caution">
    <text evidence="1">The sequence shown here is derived from an EMBL/GenBank/DDBJ whole genome shotgun (WGS) entry which is preliminary data.</text>
</comment>
<accession>A0A168A3Y2</accession>
<organism evidence="1 2">
    <name type="scientific">Moelleriella libera RCEF 2490</name>
    <dbReference type="NCBI Taxonomy" id="1081109"/>
    <lineage>
        <taxon>Eukaryota</taxon>
        <taxon>Fungi</taxon>
        <taxon>Dikarya</taxon>
        <taxon>Ascomycota</taxon>
        <taxon>Pezizomycotina</taxon>
        <taxon>Sordariomycetes</taxon>
        <taxon>Hypocreomycetidae</taxon>
        <taxon>Hypocreales</taxon>
        <taxon>Clavicipitaceae</taxon>
        <taxon>Moelleriella</taxon>
    </lineage>
</organism>
<evidence type="ECO:0000313" key="2">
    <source>
        <dbReference type="Proteomes" id="UP000078544"/>
    </source>
</evidence>
<name>A0A168A3Y2_9HYPO</name>
<dbReference type="OrthoDB" id="5210591at2759"/>
<gene>
    <name evidence="1" type="ORF">AAL_05823</name>
</gene>
<dbReference type="AlphaFoldDB" id="A0A168A3Y2"/>
<sequence>MGKRDYLLMRQGETVVIDESHRFTLQRLEPSDPTRLHVHYMATSDGGPPWLLKMVRPLSRALRSESLSIETEAVLARWLSGTQPSSPSHGILHSHEVMQNDVSVNHRPHTHHVSIPQGFLPEFVRREYISSPHRVECLLTRPVQGILVSSLTEPLGKEHREVVDLQVGGLIREISMHRSPHGLFGRALAVLEAASNRDNARVQHHERLLVMSETHHCWSDAFTSLLEAVLRDAEDASVAVPYDKIRHHVRRLKHVLDEVRTPSLVILDAGHDSNTVVVWPGTENVQRNQAFVQGPASDAGPSSARQKGANPSLPGVVDVCANATSAQNAAIAKSRVKPAPKVIGVCNNPLLLNMTARQEAFVMLNPVVCYTSAII</sequence>
<dbReference type="STRING" id="1081109.A0A168A3Y2"/>
<proteinExistence type="predicted"/>
<reference evidence="1 2" key="1">
    <citation type="journal article" date="2016" name="Genome Biol. Evol.">
        <title>Divergent and convergent evolution of fungal pathogenicity.</title>
        <authorList>
            <person name="Shang Y."/>
            <person name="Xiao G."/>
            <person name="Zheng P."/>
            <person name="Cen K."/>
            <person name="Zhan S."/>
            <person name="Wang C."/>
        </authorList>
    </citation>
    <scope>NUCLEOTIDE SEQUENCE [LARGE SCALE GENOMIC DNA]</scope>
    <source>
        <strain evidence="1 2">RCEF 2490</strain>
    </source>
</reference>
<keyword evidence="2" id="KW-1185">Reference proteome</keyword>
<dbReference type="EMBL" id="AZGY01000013">
    <property type="protein sequence ID" value="KZZ93438.1"/>
    <property type="molecule type" value="Genomic_DNA"/>
</dbReference>
<evidence type="ECO:0000313" key="1">
    <source>
        <dbReference type="EMBL" id="KZZ93438.1"/>
    </source>
</evidence>